<sequence length="145" mass="16036">MNGRREMMTMTYNLTWLAAIPAGWRPILHDAVERLHALDPTIQITLAKEKFGSLRIHVDHGSADAYAVIDAARAASERSCELCGADAQLRRTPDGYYATRCPDHATGFMPLEEAPSVTFRVVVRGDRHDPSADHHEGNPDDGDAR</sequence>
<evidence type="ECO:0000313" key="2">
    <source>
        <dbReference type="Proteomes" id="UP000253918"/>
    </source>
</evidence>
<evidence type="ECO:0000313" key="1">
    <source>
        <dbReference type="EMBL" id="RDE05971.1"/>
    </source>
</evidence>
<reference evidence="1 2" key="1">
    <citation type="submission" date="2018-07" db="EMBL/GenBank/DDBJ databases">
        <title>a novel species of Sphingomonas isolated from the rhizosphere soil of Araceae plant.</title>
        <authorList>
            <person name="Zhiyong W."/>
            <person name="Qinglan Z."/>
            <person name="Zhiwei F."/>
            <person name="Ding X."/>
            <person name="Gejiao W."/>
            <person name="Shixue Z."/>
        </authorList>
    </citation>
    <scope>NUCLEOTIDE SEQUENCE [LARGE SCALE GENOMIC DNA]</scope>
    <source>
        <strain evidence="1 2">WZY 27</strain>
    </source>
</reference>
<organism evidence="1 2">
    <name type="scientific">Sphingomonas aracearum</name>
    <dbReference type="NCBI Taxonomy" id="2283317"/>
    <lineage>
        <taxon>Bacteria</taxon>
        <taxon>Pseudomonadati</taxon>
        <taxon>Pseudomonadota</taxon>
        <taxon>Alphaproteobacteria</taxon>
        <taxon>Sphingomonadales</taxon>
        <taxon>Sphingomonadaceae</taxon>
        <taxon>Sphingomonas</taxon>
    </lineage>
</organism>
<comment type="caution">
    <text evidence="1">The sequence shown here is derived from an EMBL/GenBank/DDBJ whole genome shotgun (WGS) entry which is preliminary data.</text>
</comment>
<name>A0A369W1N0_9SPHN</name>
<keyword evidence="2" id="KW-1185">Reference proteome</keyword>
<dbReference type="EMBL" id="QQNB01000002">
    <property type="protein sequence ID" value="RDE05971.1"/>
    <property type="molecule type" value="Genomic_DNA"/>
</dbReference>
<gene>
    <name evidence="1" type="ORF">DVW87_12380</name>
</gene>
<protein>
    <submittedName>
        <fullName evidence="1">Uncharacterized protein</fullName>
    </submittedName>
</protein>
<dbReference type="AlphaFoldDB" id="A0A369W1N0"/>
<accession>A0A369W1N0</accession>
<proteinExistence type="predicted"/>
<dbReference type="Proteomes" id="UP000253918">
    <property type="component" value="Unassembled WGS sequence"/>
</dbReference>